<dbReference type="GeneID" id="19157236"/>
<gene>
    <name evidence="2" type="ORF">A1O1_02336</name>
</gene>
<reference evidence="2 3" key="1">
    <citation type="submission" date="2013-03" db="EMBL/GenBank/DDBJ databases">
        <title>The Genome Sequence of Capronia coronata CBS 617.96.</title>
        <authorList>
            <consortium name="The Broad Institute Genomics Platform"/>
            <person name="Cuomo C."/>
            <person name="de Hoog S."/>
            <person name="Gorbushina A."/>
            <person name="Walker B."/>
            <person name="Young S.K."/>
            <person name="Zeng Q."/>
            <person name="Gargeya S."/>
            <person name="Fitzgerald M."/>
            <person name="Haas B."/>
            <person name="Abouelleil A."/>
            <person name="Allen A.W."/>
            <person name="Alvarado L."/>
            <person name="Arachchi H.M."/>
            <person name="Berlin A.M."/>
            <person name="Chapman S.B."/>
            <person name="Gainer-Dewar J."/>
            <person name="Goldberg J."/>
            <person name="Griggs A."/>
            <person name="Gujja S."/>
            <person name="Hansen M."/>
            <person name="Howarth C."/>
            <person name="Imamovic A."/>
            <person name="Ireland A."/>
            <person name="Larimer J."/>
            <person name="McCowan C."/>
            <person name="Murphy C."/>
            <person name="Pearson M."/>
            <person name="Poon T.W."/>
            <person name="Priest M."/>
            <person name="Roberts A."/>
            <person name="Saif S."/>
            <person name="Shea T."/>
            <person name="Sisk P."/>
            <person name="Sykes S."/>
            <person name="Wortman J."/>
            <person name="Nusbaum C."/>
            <person name="Birren B."/>
        </authorList>
    </citation>
    <scope>NUCLEOTIDE SEQUENCE [LARGE SCALE GENOMIC DNA]</scope>
    <source>
        <strain evidence="2 3">CBS 617.96</strain>
    </source>
</reference>
<dbReference type="RefSeq" id="XP_007721437.1">
    <property type="nucleotide sequence ID" value="XM_007723247.1"/>
</dbReference>
<dbReference type="OrthoDB" id="4129415at2759"/>
<dbReference type="GO" id="GO:0008237">
    <property type="term" value="F:metallopeptidase activity"/>
    <property type="evidence" value="ECO:0007669"/>
    <property type="project" value="InterPro"/>
</dbReference>
<feature type="chain" id="PRO_5004932918" description="Lysine-specific metallo-endopeptidase domain-containing protein" evidence="1">
    <location>
        <begin position="23"/>
        <end position="342"/>
    </location>
</feature>
<dbReference type="InterPro" id="IPR024079">
    <property type="entry name" value="MetalloPept_cat_dom_sf"/>
</dbReference>
<dbReference type="HOGENOM" id="CLU_052681_0_0_1"/>
<sequence>MACTYLLVIVAFFMAFIALCYANVPHFVLPVHTDVQQSGQKLQQAFQDAVMLARVAAVTFDPCEEVFLRYFTAEEADFVKHAFRTMANIPLDQVIDEKTIFGFLANPTAAQNLPPKFADLDIAWDDHPDVPEMDRLCGHVSESGSMLDAYTYLDVDELEISDQASQIALVSLCEELFQFPSLQEIEDPPYVPWARDGQGRPLPGFTCDGLGATDSDWMASPGATLLHELMHWSYLLEDMPGFSELIDKDEAGLPQIRDHSDLSSDPPDGMGAFHAKLLKDRGPFAAIQNADNYRWYTLSKYWSWKCGRGFAEAMSDQDVYKRGPKVVLGEPEAAGEQTGGQW</sequence>
<dbReference type="AlphaFoldDB" id="W9YN34"/>
<evidence type="ECO:0000256" key="1">
    <source>
        <dbReference type="SAM" id="SignalP"/>
    </source>
</evidence>
<accession>W9YN34</accession>
<proteinExistence type="predicted"/>
<evidence type="ECO:0000313" key="2">
    <source>
        <dbReference type="EMBL" id="EXJ93943.1"/>
    </source>
</evidence>
<keyword evidence="3" id="KW-1185">Reference proteome</keyword>
<evidence type="ECO:0000313" key="3">
    <source>
        <dbReference type="Proteomes" id="UP000019484"/>
    </source>
</evidence>
<dbReference type="Proteomes" id="UP000019484">
    <property type="component" value="Unassembled WGS sequence"/>
</dbReference>
<feature type="signal peptide" evidence="1">
    <location>
        <begin position="1"/>
        <end position="22"/>
    </location>
</feature>
<dbReference type="EMBL" id="AMWN01000002">
    <property type="protein sequence ID" value="EXJ93943.1"/>
    <property type="molecule type" value="Genomic_DNA"/>
</dbReference>
<name>W9YN34_9EURO</name>
<organism evidence="2 3">
    <name type="scientific">Capronia coronata CBS 617.96</name>
    <dbReference type="NCBI Taxonomy" id="1182541"/>
    <lineage>
        <taxon>Eukaryota</taxon>
        <taxon>Fungi</taxon>
        <taxon>Dikarya</taxon>
        <taxon>Ascomycota</taxon>
        <taxon>Pezizomycotina</taxon>
        <taxon>Eurotiomycetes</taxon>
        <taxon>Chaetothyriomycetidae</taxon>
        <taxon>Chaetothyriales</taxon>
        <taxon>Herpotrichiellaceae</taxon>
        <taxon>Capronia</taxon>
    </lineage>
</organism>
<evidence type="ECO:0008006" key="4">
    <source>
        <dbReference type="Google" id="ProtNLM"/>
    </source>
</evidence>
<protein>
    <recommendedName>
        <fullName evidence="4">Lysine-specific metallo-endopeptidase domain-containing protein</fullName>
    </recommendedName>
</protein>
<comment type="caution">
    <text evidence="2">The sequence shown here is derived from an EMBL/GenBank/DDBJ whole genome shotgun (WGS) entry which is preliminary data.</text>
</comment>
<dbReference type="Gene3D" id="3.40.390.10">
    <property type="entry name" value="Collagenase (Catalytic Domain)"/>
    <property type="match status" value="1"/>
</dbReference>
<keyword evidence="1" id="KW-0732">Signal</keyword>